<dbReference type="Pfam" id="PF11175">
    <property type="entry name" value="DUF2961"/>
    <property type="match status" value="1"/>
</dbReference>
<name>X0YBA0_9ZZZZ</name>
<reference evidence="1" key="1">
    <citation type="journal article" date="2014" name="Front. Microbiol.">
        <title>High frequency of phylogenetically diverse reductive dehalogenase-homologous genes in deep subseafloor sedimentary metagenomes.</title>
        <authorList>
            <person name="Kawai M."/>
            <person name="Futagami T."/>
            <person name="Toyoda A."/>
            <person name="Takaki Y."/>
            <person name="Nishi S."/>
            <person name="Hori S."/>
            <person name="Arai W."/>
            <person name="Tsubouchi T."/>
            <person name="Morono Y."/>
            <person name="Uchiyama I."/>
            <person name="Ito T."/>
            <person name="Fujiyama A."/>
            <person name="Inagaki F."/>
            <person name="Takami H."/>
        </authorList>
    </citation>
    <scope>NUCLEOTIDE SEQUENCE</scope>
    <source>
        <strain evidence="1">Expedition CK06-06</strain>
    </source>
</reference>
<evidence type="ECO:0008006" key="2">
    <source>
        <dbReference type="Google" id="ProtNLM"/>
    </source>
</evidence>
<feature type="non-terminal residue" evidence="1">
    <location>
        <position position="212"/>
    </location>
</feature>
<sequence>MNGLGTGLLGSLARLRNARTLRESSWDRTGRNRDCWSVNPGEKRVLADIRGPGCVTHIWMTQNCQRLFGTGKSDFDPDYFRKVLLRICWDGEKRPSVLVPLGDFFCQGHSIVSNFCSLPFTASTNRPGTFGGTVALNCYLPMPFRKRCRIEVENQNDVPYSQYFYVDYELYEEPLADDVAYLHAQWRRENPTDGWGHEVQVNTAEADVVNKD</sequence>
<proteinExistence type="predicted"/>
<dbReference type="AlphaFoldDB" id="X0YBA0"/>
<dbReference type="Gene3D" id="2.60.120.1390">
    <property type="match status" value="1"/>
</dbReference>
<evidence type="ECO:0000313" key="1">
    <source>
        <dbReference type="EMBL" id="GAG53099.1"/>
    </source>
</evidence>
<comment type="caution">
    <text evidence="1">The sequence shown here is derived from an EMBL/GenBank/DDBJ whole genome shotgun (WGS) entry which is preliminary data.</text>
</comment>
<dbReference type="EMBL" id="BARS01051069">
    <property type="protein sequence ID" value="GAG53099.1"/>
    <property type="molecule type" value="Genomic_DNA"/>
</dbReference>
<accession>X0YBA0</accession>
<protein>
    <recommendedName>
        <fullName evidence="2">DUF2961 domain-containing protein</fullName>
    </recommendedName>
</protein>
<dbReference type="InterPro" id="IPR021345">
    <property type="entry name" value="DUF2961"/>
</dbReference>
<organism evidence="1">
    <name type="scientific">marine sediment metagenome</name>
    <dbReference type="NCBI Taxonomy" id="412755"/>
    <lineage>
        <taxon>unclassified sequences</taxon>
        <taxon>metagenomes</taxon>
        <taxon>ecological metagenomes</taxon>
    </lineage>
</organism>
<gene>
    <name evidence="1" type="ORF">S01H1_76125</name>
</gene>